<dbReference type="Proteomes" id="UP000490980">
    <property type="component" value="Unassembled WGS sequence"/>
</dbReference>
<feature type="chain" id="PRO_5031132807" evidence="1">
    <location>
        <begin position="25"/>
        <end position="417"/>
    </location>
</feature>
<evidence type="ECO:0000313" key="4">
    <source>
        <dbReference type="Proteomes" id="UP000490980"/>
    </source>
</evidence>
<gene>
    <name evidence="3" type="ORF">HBF25_10595</name>
</gene>
<dbReference type="Pfam" id="PF13091">
    <property type="entry name" value="PLDc_2"/>
    <property type="match status" value="2"/>
</dbReference>
<comment type="caution">
    <text evidence="3">The sequence shown here is derived from an EMBL/GenBank/DDBJ whole genome shotgun (WGS) entry which is preliminary data.</text>
</comment>
<protein>
    <submittedName>
        <fullName evidence="3">Phospholipase</fullName>
    </submittedName>
</protein>
<feature type="domain" description="PLD phosphodiesterase" evidence="2">
    <location>
        <begin position="345"/>
        <end position="372"/>
    </location>
</feature>
<dbReference type="PANTHER" id="PTHR10185">
    <property type="entry name" value="PHOSPHOLIPASE D - RELATED"/>
    <property type="match status" value="1"/>
</dbReference>
<dbReference type="SMART" id="SM00155">
    <property type="entry name" value="PLDc"/>
    <property type="match status" value="2"/>
</dbReference>
<dbReference type="InterPro" id="IPR050874">
    <property type="entry name" value="Diverse_PLD-related"/>
</dbReference>
<accession>A0A7X5UAK7</accession>
<dbReference type="GO" id="GO:0006793">
    <property type="term" value="P:phosphorus metabolic process"/>
    <property type="evidence" value="ECO:0007669"/>
    <property type="project" value="UniProtKB-ARBA"/>
</dbReference>
<evidence type="ECO:0000256" key="1">
    <source>
        <dbReference type="SAM" id="SignalP"/>
    </source>
</evidence>
<dbReference type="PROSITE" id="PS50035">
    <property type="entry name" value="PLD"/>
    <property type="match status" value="2"/>
</dbReference>
<keyword evidence="4" id="KW-1185">Reference proteome</keyword>
<dbReference type="RefSeq" id="WP_166948178.1">
    <property type="nucleotide sequence ID" value="NZ_JAARLZ010000005.1"/>
</dbReference>
<dbReference type="GO" id="GO:0003824">
    <property type="term" value="F:catalytic activity"/>
    <property type="evidence" value="ECO:0007669"/>
    <property type="project" value="InterPro"/>
</dbReference>
<reference evidence="3 4" key="1">
    <citation type="submission" date="2020-03" db="EMBL/GenBank/DDBJ databases">
        <authorList>
            <person name="Lai Q."/>
        </authorList>
    </citation>
    <scope>NUCLEOTIDE SEQUENCE [LARGE SCALE GENOMIC DNA]</scope>
    <source>
        <strain evidence="3 4">CCUG 25036</strain>
    </source>
</reference>
<keyword evidence="1" id="KW-0732">Signal</keyword>
<dbReference type="SUPFAM" id="SSF56024">
    <property type="entry name" value="Phospholipase D/nuclease"/>
    <property type="match status" value="2"/>
</dbReference>
<dbReference type="InterPro" id="IPR025202">
    <property type="entry name" value="PLD-like_dom"/>
</dbReference>
<name>A0A7X5UAK7_9GAMM</name>
<dbReference type="PANTHER" id="PTHR10185:SF17">
    <property type="entry name" value="GM01519P-RELATED"/>
    <property type="match status" value="1"/>
</dbReference>
<feature type="signal peptide" evidence="1">
    <location>
        <begin position="1"/>
        <end position="24"/>
    </location>
</feature>
<dbReference type="AlphaFoldDB" id="A0A7X5UAK7"/>
<evidence type="ECO:0000313" key="3">
    <source>
        <dbReference type="EMBL" id="NII06835.1"/>
    </source>
</evidence>
<dbReference type="InterPro" id="IPR001736">
    <property type="entry name" value="PLipase_D/transphosphatidylase"/>
</dbReference>
<dbReference type="Gene3D" id="3.30.870.10">
    <property type="entry name" value="Endonuclease Chain A"/>
    <property type="match status" value="2"/>
</dbReference>
<dbReference type="EMBL" id="JAARLZ010000005">
    <property type="protein sequence ID" value="NII06835.1"/>
    <property type="molecule type" value="Genomic_DNA"/>
</dbReference>
<evidence type="ECO:0000259" key="2">
    <source>
        <dbReference type="PROSITE" id="PS50035"/>
    </source>
</evidence>
<organism evidence="3 4">
    <name type="scientific">Luteibacter anthropi</name>
    <dbReference type="NCBI Taxonomy" id="564369"/>
    <lineage>
        <taxon>Bacteria</taxon>
        <taxon>Pseudomonadati</taxon>
        <taxon>Pseudomonadota</taxon>
        <taxon>Gammaproteobacteria</taxon>
        <taxon>Lysobacterales</taxon>
        <taxon>Rhodanobacteraceae</taxon>
        <taxon>Luteibacter</taxon>
    </lineage>
</organism>
<proteinExistence type="predicted"/>
<sequence length="417" mass="45593">MRSTRRPLLALAAAFALIPLSSHAAPAARQQSTFEWVESVPEETSYGLPDTARTGPTWLSMIKGAKDHIDIAAFYLTNPPGHALSPIVDALVAQAKKGVRVNLLIDTSFMHESQPWVDALTGLPGITIRQMPVKDLTGGVLHVKFMEIDDRDVFVGSQNWDWRAIQHIHEVGVHIGDERIGKTFRAEFDHLWHLAEKPADALVAAPLVAAPSFEPATVLSPVVINGKDDGPSTIFPAFSPAALQPSWLTLEAPTLTQMLDQARTRIRIQVMTMSAFKDFGPKGYWTALDLAIRNAAARGVQVQVIVADWALRGHDLAYLQSLALMPGVEVKYSSLPQASSGPIPYARVEHAKYALVDDESGFVGTGNWSWSYFESAVNASIFIHGPLVRPLGRIFDADWNGPYVKPLSAFQPTAKQP</sequence>
<feature type="domain" description="PLD phosphodiesterase" evidence="2">
    <location>
        <begin position="137"/>
        <end position="164"/>
    </location>
</feature>